<proteinExistence type="predicted"/>
<evidence type="ECO:0000313" key="1">
    <source>
        <dbReference type="EMBL" id="KAJ1358455.1"/>
    </source>
</evidence>
<accession>A0AAD5MH54</accession>
<organism evidence="1 2">
    <name type="scientific">Parelaphostrongylus tenuis</name>
    <name type="common">Meningeal worm</name>
    <dbReference type="NCBI Taxonomy" id="148309"/>
    <lineage>
        <taxon>Eukaryota</taxon>
        <taxon>Metazoa</taxon>
        <taxon>Ecdysozoa</taxon>
        <taxon>Nematoda</taxon>
        <taxon>Chromadorea</taxon>
        <taxon>Rhabditida</taxon>
        <taxon>Rhabditina</taxon>
        <taxon>Rhabditomorpha</taxon>
        <taxon>Strongyloidea</taxon>
        <taxon>Metastrongylidae</taxon>
        <taxon>Parelaphostrongylus</taxon>
    </lineage>
</organism>
<sequence>MRKYDLLGGHKHELFAEVFHREIGLSVFKLDVLFFISVPQTYDCELENIACKIFNLCLNEIDPSFSYVGSNNAINIGVPIYEEGSPCGCMYVASTVFSAITHI</sequence>
<dbReference type="AlphaFoldDB" id="A0AAD5MH54"/>
<evidence type="ECO:0000313" key="2">
    <source>
        <dbReference type="Proteomes" id="UP001196413"/>
    </source>
</evidence>
<dbReference type="Proteomes" id="UP001196413">
    <property type="component" value="Unassembled WGS sequence"/>
</dbReference>
<comment type="caution">
    <text evidence="1">The sequence shown here is derived from an EMBL/GenBank/DDBJ whole genome shotgun (WGS) entry which is preliminary data.</text>
</comment>
<gene>
    <name evidence="1" type="ORF">KIN20_016883</name>
</gene>
<protein>
    <submittedName>
        <fullName evidence="1">Uncharacterized protein</fullName>
    </submittedName>
</protein>
<dbReference type="EMBL" id="JAHQIW010003380">
    <property type="protein sequence ID" value="KAJ1358455.1"/>
    <property type="molecule type" value="Genomic_DNA"/>
</dbReference>
<keyword evidence="2" id="KW-1185">Reference proteome</keyword>
<name>A0AAD5MH54_PARTN</name>
<reference evidence="1" key="1">
    <citation type="submission" date="2021-06" db="EMBL/GenBank/DDBJ databases">
        <title>Parelaphostrongylus tenuis whole genome reference sequence.</title>
        <authorList>
            <person name="Garwood T.J."/>
            <person name="Larsen P.A."/>
            <person name="Fountain-Jones N.M."/>
            <person name="Garbe J.R."/>
            <person name="Macchietto M.G."/>
            <person name="Kania S.A."/>
            <person name="Gerhold R.W."/>
            <person name="Richards J.E."/>
            <person name="Wolf T.M."/>
        </authorList>
    </citation>
    <scope>NUCLEOTIDE SEQUENCE</scope>
    <source>
        <strain evidence="1">MNPRO001-30</strain>
        <tissue evidence="1">Meninges</tissue>
    </source>
</reference>